<dbReference type="CDD" id="cd16936">
    <property type="entry name" value="HATPase_RsbW-like"/>
    <property type="match status" value="1"/>
</dbReference>
<dbReference type="OrthoDB" id="3527613at2"/>
<evidence type="ECO:0000256" key="1">
    <source>
        <dbReference type="ARBA" id="ARBA00022527"/>
    </source>
</evidence>
<dbReference type="GO" id="GO:0005524">
    <property type="term" value="F:ATP binding"/>
    <property type="evidence" value="ECO:0007669"/>
    <property type="project" value="UniProtKB-KW"/>
</dbReference>
<dbReference type="PANTHER" id="PTHR35526">
    <property type="entry name" value="ANTI-SIGMA-F FACTOR RSBW-RELATED"/>
    <property type="match status" value="1"/>
</dbReference>
<gene>
    <name evidence="3" type="ORF">Daura_34730</name>
</gene>
<dbReference type="InterPro" id="IPR050267">
    <property type="entry name" value="Anti-sigma-factor_SerPK"/>
</dbReference>
<dbReference type="SUPFAM" id="SSF55874">
    <property type="entry name" value="ATPase domain of HSP90 chaperone/DNA topoisomerase II/histidine kinase"/>
    <property type="match status" value="1"/>
</dbReference>
<keyword evidence="1" id="KW-0808">Transferase</keyword>
<sequence length="130" mass="13879">MHELTTHVDLPLADTAPAVARAVLAATLPAWGFTDQPWLDTACLVVTELVSNAVRHGGGRLVLRLHAQAAHVTVSVADGSPVVPRPRPDPDGDGGRGLYIIEALSQRWGVEDRQGGKRVWVLLQPHPAPP</sequence>
<evidence type="ECO:0000313" key="4">
    <source>
        <dbReference type="Proteomes" id="UP001058003"/>
    </source>
</evidence>
<dbReference type="Gene3D" id="3.30.565.10">
    <property type="entry name" value="Histidine kinase-like ATPase, C-terminal domain"/>
    <property type="match status" value="1"/>
</dbReference>
<dbReference type="EMBL" id="CP073767">
    <property type="protein sequence ID" value="UWZ51845.1"/>
    <property type="molecule type" value="Genomic_DNA"/>
</dbReference>
<accession>A0A9Q9ICG1</accession>
<dbReference type="PANTHER" id="PTHR35526:SF3">
    <property type="entry name" value="ANTI-SIGMA-F FACTOR RSBW"/>
    <property type="match status" value="1"/>
</dbReference>
<proteinExistence type="predicted"/>
<dbReference type="RefSeq" id="WP_033365694.1">
    <property type="nucleotide sequence ID" value="NZ_CP073767.1"/>
</dbReference>
<dbReference type="Proteomes" id="UP001058003">
    <property type="component" value="Chromosome"/>
</dbReference>
<name>A0A9Q9ICG1_9ACTN</name>
<protein>
    <submittedName>
        <fullName evidence="3">ATP-binding protein</fullName>
    </submittedName>
</protein>
<evidence type="ECO:0000259" key="2">
    <source>
        <dbReference type="Pfam" id="PF13581"/>
    </source>
</evidence>
<keyword evidence="3" id="KW-0547">Nucleotide-binding</keyword>
<dbReference type="InterPro" id="IPR003594">
    <property type="entry name" value="HATPase_dom"/>
</dbReference>
<keyword evidence="3" id="KW-0067">ATP-binding</keyword>
<dbReference type="GO" id="GO:0004674">
    <property type="term" value="F:protein serine/threonine kinase activity"/>
    <property type="evidence" value="ECO:0007669"/>
    <property type="project" value="UniProtKB-KW"/>
</dbReference>
<dbReference type="InterPro" id="IPR036890">
    <property type="entry name" value="HATPase_C_sf"/>
</dbReference>
<organism evidence="3 4">
    <name type="scientific">Dactylosporangium aurantiacum</name>
    <dbReference type="NCBI Taxonomy" id="35754"/>
    <lineage>
        <taxon>Bacteria</taxon>
        <taxon>Bacillati</taxon>
        <taxon>Actinomycetota</taxon>
        <taxon>Actinomycetes</taxon>
        <taxon>Micromonosporales</taxon>
        <taxon>Micromonosporaceae</taxon>
        <taxon>Dactylosporangium</taxon>
    </lineage>
</organism>
<keyword evidence="4" id="KW-1185">Reference proteome</keyword>
<dbReference type="Pfam" id="PF13581">
    <property type="entry name" value="HATPase_c_2"/>
    <property type="match status" value="1"/>
</dbReference>
<keyword evidence="1" id="KW-0418">Kinase</keyword>
<evidence type="ECO:0000313" key="3">
    <source>
        <dbReference type="EMBL" id="UWZ51845.1"/>
    </source>
</evidence>
<dbReference type="AlphaFoldDB" id="A0A9Q9ICG1"/>
<dbReference type="KEGG" id="daur:Daura_34730"/>
<keyword evidence="1" id="KW-0723">Serine/threonine-protein kinase</keyword>
<reference evidence="3" key="1">
    <citation type="submission" date="2021-04" db="EMBL/GenBank/DDBJ databases">
        <title>Dactylosporangium aurantiacum NRRL B-8018 full assembly.</title>
        <authorList>
            <person name="Hartkoorn R.C."/>
            <person name="Beaudoing E."/>
            <person name="Hot D."/>
        </authorList>
    </citation>
    <scope>NUCLEOTIDE SEQUENCE</scope>
    <source>
        <strain evidence="3">NRRL B-8018</strain>
    </source>
</reference>
<feature type="domain" description="Histidine kinase/HSP90-like ATPase" evidence="2">
    <location>
        <begin position="18"/>
        <end position="121"/>
    </location>
</feature>